<evidence type="ECO:0000313" key="10">
    <source>
        <dbReference type="EMBL" id="MBK1667840.1"/>
    </source>
</evidence>
<name>A0ABS1DBR8_9PROT</name>
<dbReference type="Proteomes" id="UP001296873">
    <property type="component" value="Unassembled WGS sequence"/>
</dbReference>
<dbReference type="Gene3D" id="3.40.50.300">
    <property type="entry name" value="P-loop containing nucleotide triphosphate hydrolases"/>
    <property type="match status" value="1"/>
</dbReference>
<dbReference type="Pfam" id="PF02572">
    <property type="entry name" value="CobA_CobO_BtuR"/>
    <property type="match status" value="1"/>
</dbReference>
<keyword evidence="8" id="KW-0547">Nucleotide-binding</keyword>
<accession>A0ABS1DBR8</accession>
<dbReference type="EMBL" id="NRRL01000012">
    <property type="protein sequence ID" value="MBK1667840.1"/>
    <property type="molecule type" value="Genomic_DNA"/>
</dbReference>
<reference evidence="10 11" key="1">
    <citation type="journal article" date="2020" name="Microorganisms">
        <title>Osmotic Adaptation and Compatible Solute Biosynthesis of Phototrophic Bacteria as Revealed from Genome Analyses.</title>
        <authorList>
            <person name="Imhoff J.F."/>
            <person name="Rahn T."/>
            <person name="Kunzel S."/>
            <person name="Keller A."/>
            <person name="Neulinger S.C."/>
        </authorList>
    </citation>
    <scope>NUCLEOTIDE SEQUENCE [LARGE SCALE GENOMIC DNA]</scope>
    <source>
        <strain evidence="10 11">DSM 9895</strain>
    </source>
</reference>
<dbReference type="NCBIfam" id="TIGR00708">
    <property type="entry name" value="cobA"/>
    <property type="match status" value="1"/>
</dbReference>
<dbReference type="PANTHER" id="PTHR46638:SF1">
    <property type="entry name" value="CORRINOID ADENOSYLTRANSFERASE"/>
    <property type="match status" value="1"/>
</dbReference>
<comment type="pathway">
    <text evidence="1 8">Cofactor biosynthesis; adenosylcobalamin biosynthesis; adenosylcobalamin from cob(II)yrinate a,c-diamide: step 2/7.</text>
</comment>
<evidence type="ECO:0000313" key="11">
    <source>
        <dbReference type="Proteomes" id="UP001296873"/>
    </source>
</evidence>
<gene>
    <name evidence="10" type="primary">cobO</name>
    <name evidence="10" type="ORF">CKO28_07300</name>
</gene>
<dbReference type="PIRSF" id="PIRSF015617">
    <property type="entry name" value="Adensltrnsf_CobA"/>
    <property type="match status" value="1"/>
</dbReference>
<comment type="function">
    <text evidence="5 8">Required for both de novo synthesis of the corrin ring for the assimilation of exogenous corrinoids. Participates in the adenosylation of a variety of incomplete and complete corrinoids.</text>
</comment>
<evidence type="ECO:0000256" key="6">
    <source>
        <dbReference type="ARBA" id="ARBA00048555"/>
    </source>
</evidence>
<keyword evidence="8" id="KW-0169">Cobalamin biosynthesis</keyword>
<evidence type="ECO:0000256" key="9">
    <source>
        <dbReference type="SAM" id="MobiDB-lite"/>
    </source>
</evidence>
<feature type="compositionally biased region" description="Polar residues" evidence="9">
    <location>
        <begin position="1"/>
        <end position="15"/>
    </location>
</feature>
<dbReference type="SUPFAM" id="SSF52540">
    <property type="entry name" value="P-loop containing nucleoside triphosphate hydrolases"/>
    <property type="match status" value="1"/>
</dbReference>
<dbReference type="NCBIfam" id="NF004637">
    <property type="entry name" value="PRK05986.1"/>
    <property type="match status" value="1"/>
</dbReference>
<evidence type="ECO:0000256" key="4">
    <source>
        <dbReference type="ARBA" id="ARBA00023244"/>
    </source>
</evidence>
<keyword evidence="11" id="KW-1185">Reference proteome</keyword>
<comment type="catalytic activity">
    <reaction evidence="6 8">
        <text>2 cob(II)yrinate a,c diamide + reduced [electron-transfer flavoprotein] + 2 ATP = 2 adenosylcob(III)yrinate a,c-diamide + 2 triphosphate + oxidized [electron-transfer flavoprotein] + 3 H(+)</text>
        <dbReference type="Rhea" id="RHEA:11528"/>
        <dbReference type="Rhea" id="RHEA-COMP:10685"/>
        <dbReference type="Rhea" id="RHEA-COMP:10686"/>
        <dbReference type="ChEBI" id="CHEBI:15378"/>
        <dbReference type="ChEBI" id="CHEBI:18036"/>
        <dbReference type="ChEBI" id="CHEBI:30616"/>
        <dbReference type="ChEBI" id="CHEBI:57692"/>
        <dbReference type="ChEBI" id="CHEBI:58307"/>
        <dbReference type="ChEBI" id="CHEBI:58503"/>
        <dbReference type="ChEBI" id="CHEBI:58537"/>
        <dbReference type="EC" id="2.5.1.17"/>
    </reaction>
</comment>
<comment type="similarity">
    <text evidence="2 8">Belongs to the Cob(I)alamin adenosyltransferase family.</text>
</comment>
<comment type="catalytic activity">
    <reaction evidence="7 8">
        <text>2 cob(II)alamin + reduced [electron-transfer flavoprotein] + 2 ATP = 2 adenosylcob(III)alamin + 2 triphosphate + oxidized [electron-transfer flavoprotein] + 3 H(+)</text>
        <dbReference type="Rhea" id="RHEA:28671"/>
        <dbReference type="Rhea" id="RHEA-COMP:10685"/>
        <dbReference type="Rhea" id="RHEA-COMP:10686"/>
        <dbReference type="ChEBI" id="CHEBI:15378"/>
        <dbReference type="ChEBI" id="CHEBI:16304"/>
        <dbReference type="ChEBI" id="CHEBI:18036"/>
        <dbReference type="ChEBI" id="CHEBI:18408"/>
        <dbReference type="ChEBI" id="CHEBI:30616"/>
        <dbReference type="ChEBI" id="CHEBI:57692"/>
        <dbReference type="ChEBI" id="CHEBI:58307"/>
        <dbReference type="EC" id="2.5.1.17"/>
    </reaction>
</comment>
<proteinExistence type="inferred from homology"/>
<dbReference type="InterPro" id="IPR003724">
    <property type="entry name" value="CblAdoTrfase_CobA"/>
</dbReference>
<dbReference type="CDD" id="cd00561">
    <property type="entry name" value="CobA_ACA"/>
    <property type="match status" value="1"/>
</dbReference>
<feature type="region of interest" description="Disordered" evidence="9">
    <location>
        <begin position="1"/>
        <end position="38"/>
    </location>
</feature>
<keyword evidence="8" id="KW-0808">Transferase</keyword>
<dbReference type="InterPro" id="IPR027417">
    <property type="entry name" value="P-loop_NTPase"/>
</dbReference>
<comment type="subcellular location">
    <subcellularLocation>
        <location evidence="8">Cytoplasm</location>
    </subcellularLocation>
</comment>
<evidence type="ECO:0000256" key="2">
    <source>
        <dbReference type="ARBA" id="ARBA00007487"/>
    </source>
</evidence>
<evidence type="ECO:0000256" key="3">
    <source>
        <dbReference type="ARBA" id="ARBA00012454"/>
    </source>
</evidence>
<evidence type="ECO:0000256" key="8">
    <source>
        <dbReference type="PIRNR" id="PIRNR015617"/>
    </source>
</evidence>
<feature type="compositionally biased region" description="Basic and acidic residues" evidence="9">
    <location>
        <begin position="22"/>
        <end position="38"/>
    </location>
</feature>
<keyword evidence="8" id="KW-0963">Cytoplasm</keyword>
<comment type="caution">
    <text evidence="10">The sequence shown here is derived from an EMBL/GenBank/DDBJ whole genome shotgun (WGS) entry which is preliminary data.</text>
</comment>
<evidence type="ECO:0000256" key="5">
    <source>
        <dbReference type="ARBA" id="ARBA00024929"/>
    </source>
</evidence>
<sequence>MSQDGTNQDGMSPNESGGGDPYARDNEKARKRKEARDKMLAEKTIEKGLTIVHTGKGKGKSTAAFGLVFRAIGNGMRVGVIQFVKGKWETGERFALEKFPDQVEIYRMGEGFSWETQNRARDIQAARAAWDKAKEMIEACRSEPPPFDMLLLDELNIPLRYDNLPIDEVVETLKAKPHDLHVIITGRNAKDELIEVADLVTDMTMVKHPFRAGVKAQKGIEF</sequence>
<protein>
    <recommendedName>
        <fullName evidence="3 8">Corrinoid adenosyltransferase</fullName>
        <ecNumber evidence="3 8">2.5.1.17</ecNumber>
    </recommendedName>
    <alternativeName>
        <fullName evidence="8">Cob(II)alamin adenosyltransferase</fullName>
    </alternativeName>
    <alternativeName>
        <fullName evidence="8">Cob(II)yrinic acid a,c-diamide adenosyltransferase</fullName>
    </alternativeName>
</protein>
<organism evidence="10 11">
    <name type="scientific">Rhodovibrio sodomensis</name>
    <dbReference type="NCBI Taxonomy" id="1088"/>
    <lineage>
        <taxon>Bacteria</taxon>
        <taxon>Pseudomonadati</taxon>
        <taxon>Pseudomonadota</taxon>
        <taxon>Alphaproteobacteria</taxon>
        <taxon>Rhodospirillales</taxon>
        <taxon>Rhodovibrionaceae</taxon>
        <taxon>Rhodovibrio</taxon>
    </lineage>
</organism>
<dbReference type="EC" id="2.5.1.17" evidence="3 8"/>
<keyword evidence="8" id="KW-0067">ATP-binding</keyword>
<dbReference type="PANTHER" id="PTHR46638">
    <property type="entry name" value="CORRINOID ADENOSYLTRANSFERASE"/>
    <property type="match status" value="1"/>
</dbReference>
<evidence type="ECO:0000256" key="1">
    <source>
        <dbReference type="ARBA" id="ARBA00005121"/>
    </source>
</evidence>
<keyword evidence="4 8" id="KW-0627">Porphyrin biosynthesis</keyword>
<evidence type="ECO:0000256" key="7">
    <source>
        <dbReference type="ARBA" id="ARBA00048692"/>
    </source>
</evidence>